<keyword evidence="5" id="KW-1185">Reference proteome</keyword>
<dbReference type="SUPFAM" id="SSF51569">
    <property type="entry name" value="Aldolase"/>
    <property type="match status" value="1"/>
</dbReference>
<reference evidence="5" key="1">
    <citation type="journal article" date="2019" name="Int. J. Syst. Evol. Microbiol.">
        <title>The Global Catalogue of Microorganisms (GCM) 10K type strain sequencing project: providing services to taxonomists for standard genome sequencing and annotation.</title>
        <authorList>
            <consortium name="The Broad Institute Genomics Platform"/>
            <consortium name="The Broad Institute Genome Sequencing Center for Infectious Disease"/>
            <person name="Wu L."/>
            <person name="Ma J."/>
        </authorList>
    </citation>
    <scope>NUCLEOTIDE SEQUENCE [LARGE SCALE GENOMIC DNA]</scope>
    <source>
        <strain evidence="5">CGMCC 1.12989</strain>
    </source>
</reference>
<proteinExistence type="inferred from homology"/>
<comment type="catalytic activity">
    <reaction evidence="3">
        <text>D-erythrose 4-phosphate + phosphoenolpyruvate + H2O = 7-phospho-2-dehydro-3-deoxy-D-arabino-heptonate + phosphate</text>
        <dbReference type="Rhea" id="RHEA:14717"/>
        <dbReference type="ChEBI" id="CHEBI:15377"/>
        <dbReference type="ChEBI" id="CHEBI:16897"/>
        <dbReference type="ChEBI" id="CHEBI:43474"/>
        <dbReference type="ChEBI" id="CHEBI:58394"/>
        <dbReference type="ChEBI" id="CHEBI:58702"/>
        <dbReference type="EC" id="2.5.1.54"/>
    </reaction>
</comment>
<gene>
    <name evidence="4" type="ORF">ACFO0A_13660</name>
</gene>
<keyword evidence="2 3" id="KW-0808">Transferase</keyword>
<dbReference type="NCBIfam" id="TIGR01358">
    <property type="entry name" value="DAHP_synth_II"/>
    <property type="match status" value="1"/>
</dbReference>
<dbReference type="Proteomes" id="UP001595828">
    <property type="component" value="Unassembled WGS sequence"/>
</dbReference>
<comment type="similarity">
    <text evidence="1 3">Belongs to the class-II DAHP synthase family.</text>
</comment>
<evidence type="ECO:0000313" key="5">
    <source>
        <dbReference type="Proteomes" id="UP001595828"/>
    </source>
</evidence>
<evidence type="ECO:0000256" key="2">
    <source>
        <dbReference type="ARBA" id="ARBA00022679"/>
    </source>
</evidence>
<dbReference type="PANTHER" id="PTHR21337">
    <property type="entry name" value="PHOSPHO-2-DEHYDRO-3-DEOXYHEPTONATE ALDOLASE 1, 2"/>
    <property type="match status" value="1"/>
</dbReference>
<dbReference type="RefSeq" id="WP_379539551.1">
    <property type="nucleotide sequence ID" value="NZ_JBHSDR010000006.1"/>
</dbReference>
<dbReference type="InterPro" id="IPR013785">
    <property type="entry name" value="Aldolase_TIM"/>
</dbReference>
<dbReference type="InterPro" id="IPR002480">
    <property type="entry name" value="DAHP_synth_2"/>
</dbReference>
<dbReference type="Gene3D" id="3.20.20.70">
    <property type="entry name" value="Aldolase class I"/>
    <property type="match status" value="1"/>
</dbReference>
<comment type="caution">
    <text evidence="4">The sequence shown here is derived from an EMBL/GenBank/DDBJ whole genome shotgun (WGS) entry which is preliminary data.</text>
</comment>
<dbReference type="EMBL" id="JBHSDR010000006">
    <property type="protein sequence ID" value="MFC4296101.1"/>
    <property type="molecule type" value="Genomic_DNA"/>
</dbReference>
<organism evidence="4 5">
    <name type="scientific">Novosphingobium tardum</name>
    <dbReference type="NCBI Taxonomy" id="1538021"/>
    <lineage>
        <taxon>Bacteria</taxon>
        <taxon>Pseudomonadati</taxon>
        <taxon>Pseudomonadota</taxon>
        <taxon>Alphaproteobacteria</taxon>
        <taxon>Sphingomonadales</taxon>
        <taxon>Sphingomonadaceae</taxon>
        <taxon>Novosphingobium</taxon>
    </lineage>
</organism>
<dbReference type="EC" id="2.5.1.54" evidence="3"/>
<evidence type="ECO:0000256" key="3">
    <source>
        <dbReference type="RuleBase" id="RU363071"/>
    </source>
</evidence>
<protein>
    <recommendedName>
        <fullName evidence="3">Phospho-2-dehydro-3-deoxyheptonate aldolase</fullName>
        <ecNumber evidence="3">2.5.1.54</ecNumber>
    </recommendedName>
</protein>
<accession>A0ABV8RV17</accession>
<evidence type="ECO:0000256" key="1">
    <source>
        <dbReference type="ARBA" id="ARBA00008911"/>
    </source>
</evidence>
<sequence length="458" mass="50136">MASTWTSDSWRGFEGRHLPSYPDPADLARVEATLAHYPPLVFAGEARALQAELAEVAAGRGFLLQGGDCAESFAEFHPNNIRDTFRVLLQMAVVLTFAGKLPVVKVGRMAGQFAKPRSSPTETIGGVELPSYLGDNINGIEFDADARRPDPERMVRAYSQAAATLNLLRAFAGGGYANLRQVHQWTLDHIGRSPWASKFAETADRISEALDFMQACGVNPETVPQLQATQFFTSHEALLLPYEQAMTRQDSLTGGWYDTSAHMLWIGDRTRFEGSAHVEFMRGIGNPLGMKCGPSLTPDALLRMLDTLNPGRIPGRITLIARFGHDKVGEGLPPLLRAVTREGHPVVWSCDPMHGNIVKTNSGFKTRPFDRILAEVRSFFAVHRAEGTHAGGIHIEMTGQDVTECVGGAVAITHETLGDRYHTHCDPRLNAAQSIELAFLLADMLNLERQEKGKAQAA</sequence>
<dbReference type="PANTHER" id="PTHR21337:SF0">
    <property type="entry name" value="PHOSPHO-2-DEHYDRO-3-DEOXYHEPTONATE ALDOLASE"/>
    <property type="match status" value="1"/>
</dbReference>
<dbReference type="Pfam" id="PF01474">
    <property type="entry name" value="DAHP_synth_2"/>
    <property type="match status" value="1"/>
</dbReference>
<name>A0ABV8RV17_9SPHN</name>
<evidence type="ECO:0000313" key="4">
    <source>
        <dbReference type="EMBL" id="MFC4296101.1"/>
    </source>
</evidence>
<dbReference type="GO" id="GO:0003849">
    <property type="term" value="F:3-deoxy-7-phosphoheptulonate synthase activity"/>
    <property type="evidence" value="ECO:0007669"/>
    <property type="project" value="UniProtKB-EC"/>
</dbReference>